<dbReference type="SMART" id="SM00867">
    <property type="entry name" value="YceI"/>
    <property type="match status" value="1"/>
</dbReference>
<evidence type="ECO:0000313" key="2">
    <source>
        <dbReference type="EMBL" id="GAL85903.1"/>
    </source>
</evidence>
<gene>
    <name evidence="2" type="ORF">MYP_3132</name>
</gene>
<dbReference type="Proteomes" id="UP000030185">
    <property type="component" value="Unassembled WGS sequence"/>
</dbReference>
<dbReference type="PANTHER" id="PTHR34406:SF1">
    <property type="entry name" value="PROTEIN YCEI"/>
    <property type="match status" value="1"/>
</dbReference>
<evidence type="ECO:0000313" key="3">
    <source>
        <dbReference type="Proteomes" id="UP000030185"/>
    </source>
</evidence>
<keyword evidence="3" id="KW-1185">Reference proteome</keyword>
<dbReference type="InterPro" id="IPR036761">
    <property type="entry name" value="TTHA0802/YceI-like_sf"/>
</dbReference>
<name>A0A098LIE5_9BACT</name>
<reference evidence="2 3" key="1">
    <citation type="submission" date="2014-09" db="EMBL/GenBank/DDBJ databases">
        <title>Sporocytophaga myxococcoides PG-01 genome sequencing.</title>
        <authorList>
            <person name="Liu L."/>
            <person name="Gao P.J."/>
            <person name="Chen G.J."/>
            <person name="Wang L.S."/>
        </authorList>
    </citation>
    <scope>NUCLEOTIDE SEQUENCE [LARGE SCALE GENOMIC DNA]</scope>
    <source>
        <strain evidence="2 3">PG-01</strain>
    </source>
</reference>
<evidence type="ECO:0000259" key="1">
    <source>
        <dbReference type="SMART" id="SM00867"/>
    </source>
</evidence>
<dbReference type="RefSeq" id="WP_045464963.1">
    <property type="nucleotide sequence ID" value="NZ_BBLT01000006.1"/>
</dbReference>
<comment type="caution">
    <text evidence="2">The sequence shown here is derived from an EMBL/GenBank/DDBJ whole genome shotgun (WGS) entry which is preliminary data.</text>
</comment>
<dbReference type="EMBL" id="BBLT01000006">
    <property type="protein sequence ID" value="GAL85903.1"/>
    <property type="molecule type" value="Genomic_DNA"/>
</dbReference>
<accession>A0A098LIE5</accession>
<feature type="domain" description="Lipid/polyisoprenoid-binding YceI-like" evidence="1">
    <location>
        <begin position="3"/>
        <end position="167"/>
    </location>
</feature>
<dbReference type="PANTHER" id="PTHR34406">
    <property type="entry name" value="PROTEIN YCEI"/>
    <property type="match status" value="1"/>
</dbReference>
<dbReference type="Gene3D" id="2.40.128.110">
    <property type="entry name" value="Lipid/polyisoprenoid-binding, YceI-like"/>
    <property type="match status" value="1"/>
</dbReference>
<protein>
    <recommendedName>
        <fullName evidence="1">Lipid/polyisoprenoid-binding YceI-like domain-containing protein</fullName>
    </recommendedName>
</protein>
<proteinExistence type="predicted"/>
<dbReference type="InterPro" id="IPR007372">
    <property type="entry name" value="Lipid/polyisoprenoid-bd_YceI"/>
</dbReference>
<dbReference type="OrthoDB" id="9811006at2"/>
<dbReference type="AlphaFoldDB" id="A0A098LIE5"/>
<dbReference type="eggNOG" id="COG2353">
    <property type="taxonomic scope" value="Bacteria"/>
</dbReference>
<organism evidence="2 3">
    <name type="scientific">Sporocytophaga myxococcoides</name>
    <dbReference type="NCBI Taxonomy" id="153721"/>
    <lineage>
        <taxon>Bacteria</taxon>
        <taxon>Pseudomonadati</taxon>
        <taxon>Bacteroidota</taxon>
        <taxon>Cytophagia</taxon>
        <taxon>Cytophagales</taxon>
        <taxon>Cytophagaceae</taxon>
        <taxon>Sporocytophaga</taxon>
    </lineage>
</organism>
<dbReference type="Pfam" id="PF04264">
    <property type="entry name" value="YceI"/>
    <property type="match status" value="1"/>
</dbReference>
<dbReference type="SUPFAM" id="SSF101874">
    <property type="entry name" value="YceI-like"/>
    <property type="match status" value="1"/>
</dbReference>
<sequence length="170" mass="18793">MAKWILDPAHSEIGFKVKHLMINNVKGHFKSFSSEVETQNDDFKGAKIEFSADLSSIDTGNEQRDGHLKSADFFNAEKHPKLIFTGKKFDGSTLEGDLSIAGIVKPVKLNVEFGGVAKDPWGNTKAGFTVTGKINRKDWGINWNATLETGGFLVSDEVFLTAEVQYQKQV</sequence>
<dbReference type="STRING" id="153721.MYP_3132"/>